<dbReference type="GO" id="GO:0000981">
    <property type="term" value="F:DNA-binding transcription factor activity, RNA polymerase II-specific"/>
    <property type="evidence" value="ECO:0007669"/>
    <property type="project" value="TreeGrafter"/>
</dbReference>
<keyword evidence="3" id="KW-0863">Zinc-finger</keyword>
<evidence type="ECO:0000256" key="4">
    <source>
        <dbReference type="ARBA" id="ARBA00022833"/>
    </source>
</evidence>
<protein>
    <submittedName>
        <fullName evidence="6">Uncharacterized protein</fullName>
    </submittedName>
</protein>
<dbReference type="FunFam" id="3.30.160.60:FF:002343">
    <property type="entry name" value="Zinc finger protein 33A"/>
    <property type="match status" value="1"/>
</dbReference>
<dbReference type="Ensembl" id="ENSCPVT00000026715.1">
    <property type="protein sequence ID" value="ENSCPVP00000023547.1"/>
    <property type="gene ID" value="ENSCPVG00000016738.1"/>
</dbReference>
<dbReference type="GO" id="GO:0008270">
    <property type="term" value="F:zinc ion binding"/>
    <property type="evidence" value="ECO:0007669"/>
    <property type="project" value="UniProtKB-KW"/>
</dbReference>
<dbReference type="PANTHER" id="PTHR23226">
    <property type="entry name" value="ZINC FINGER AND SCAN DOMAIN-CONTAINING"/>
    <property type="match status" value="1"/>
</dbReference>
<dbReference type="Gene3D" id="3.30.160.60">
    <property type="entry name" value="Classic Zinc Finger"/>
    <property type="match status" value="4"/>
</dbReference>
<keyword evidence="7" id="KW-1185">Reference proteome</keyword>
<dbReference type="AlphaFoldDB" id="A0A8U8BX51"/>
<dbReference type="Proteomes" id="UP000694382">
    <property type="component" value="Unassembled WGS sequence"/>
</dbReference>
<dbReference type="SMART" id="SM00355">
    <property type="entry name" value="ZnF_C2H2"/>
    <property type="match status" value="3"/>
</dbReference>
<dbReference type="InterPro" id="IPR036236">
    <property type="entry name" value="Znf_C2H2_sf"/>
</dbReference>
<dbReference type="PANTHER" id="PTHR23226:SF375">
    <property type="entry name" value="C2H2-TYPE DOMAIN-CONTAINING PROTEIN-RELATED"/>
    <property type="match status" value="1"/>
</dbReference>
<reference evidence="6" key="2">
    <citation type="submission" date="2025-09" db="UniProtKB">
        <authorList>
            <consortium name="Ensembl"/>
        </authorList>
    </citation>
    <scope>IDENTIFICATION</scope>
</reference>
<evidence type="ECO:0000313" key="7">
    <source>
        <dbReference type="Proteomes" id="UP000694382"/>
    </source>
</evidence>
<dbReference type="FunFam" id="3.30.160.60:FF:000710">
    <property type="entry name" value="Zinc finger protein 768"/>
    <property type="match status" value="1"/>
</dbReference>
<feature type="compositionally biased region" description="Basic and acidic residues" evidence="5">
    <location>
        <begin position="74"/>
        <end position="83"/>
    </location>
</feature>
<organism evidence="6 7">
    <name type="scientific">Geospiza parvula</name>
    <name type="common">Small tree-finch</name>
    <name type="synonym">Camarhynchus parvulus</name>
    <dbReference type="NCBI Taxonomy" id="87175"/>
    <lineage>
        <taxon>Eukaryota</taxon>
        <taxon>Metazoa</taxon>
        <taxon>Chordata</taxon>
        <taxon>Craniata</taxon>
        <taxon>Vertebrata</taxon>
        <taxon>Euteleostomi</taxon>
        <taxon>Archelosauria</taxon>
        <taxon>Archosauria</taxon>
        <taxon>Dinosauria</taxon>
        <taxon>Saurischia</taxon>
        <taxon>Theropoda</taxon>
        <taxon>Coelurosauria</taxon>
        <taxon>Aves</taxon>
        <taxon>Neognathae</taxon>
        <taxon>Neoaves</taxon>
        <taxon>Telluraves</taxon>
        <taxon>Australaves</taxon>
        <taxon>Passeriformes</taxon>
        <taxon>Thraupidae</taxon>
        <taxon>Camarhynchus</taxon>
    </lineage>
</organism>
<dbReference type="PROSITE" id="PS00028">
    <property type="entry name" value="ZINC_FINGER_C2H2_1"/>
    <property type="match status" value="1"/>
</dbReference>
<evidence type="ECO:0000256" key="2">
    <source>
        <dbReference type="ARBA" id="ARBA00022737"/>
    </source>
</evidence>
<evidence type="ECO:0000256" key="1">
    <source>
        <dbReference type="ARBA" id="ARBA00022723"/>
    </source>
</evidence>
<keyword evidence="1" id="KW-0479">Metal-binding</keyword>
<feature type="region of interest" description="Disordered" evidence="5">
    <location>
        <begin position="50"/>
        <end position="117"/>
    </location>
</feature>
<dbReference type="InterPro" id="IPR013087">
    <property type="entry name" value="Znf_C2H2_type"/>
</dbReference>
<evidence type="ECO:0000313" key="6">
    <source>
        <dbReference type="Ensembl" id="ENSCPVP00000023547.1"/>
    </source>
</evidence>
<accession>A0A8U8BX51</accession>
<proteinExistence type="predicted"/>
<feature type="compositionally biased region" description="Polar residues" evidence="5">
    <location>
        <begin position="58"/>
        <end position="73"/>
    </location>
</feature>
<dbReference type="SUPFAM" id="SSF57667">
    <property type="entry name" value="beta-beta-alpha zinc fingers"/>
    <property type="match status" value="2"/>
</dbReference>
<evidence type="ECO:0000256" key="3">
    <source>
        <dbReference type="ARBA" id="ARBA00022771"/>
    </source>
</evidence>
<dbReference type="Pfam" id="PF00096">
    <property type="entry name" value="zf-C2H2"/>
    <property type="match status" value="1"/>
</dbReference>
<name>A0A8U8BX51_GEOPR</name>
<keyword evidence="4" id="KW-0862">Zinc</keyword>
<dbReference type="PROSITE" id="PS50157">
    <property type="entry name" value="ZINC_FINGER_C2H2_2"/>
    <property type="match status" value="3"/>
</dbReference>
<reference evidence="6" key="1">
    <citation type="submission" date="2025-08" db="UniProtKB">
        <authorList>
            <consortium name="Ensembl"/>
        </authorList>
    </citation>
    <scope>IDENTIFICATION</scope>
</reference>
<dbReference type="GO" id="GO:0000978">
    <property type="term" value="F:RNA polymerase II cis-regulatory region sequence-specific DNA binding"/>
    <property type="evidence" value="ECO:0007669"/>
    <property type="project" value="TreeGrafter"/>
</dbReference>
<keyword evidence="2" id="KW-0677">Repeat</keyword>
<sequence>VSGLAGCDNPAANPILLGVHWGGSPSPSLWHRGKSHPLLVFPLPGKKLRMETREEKSPQQNLVDEAVLSSSTVHELKGEENPQRPHRRRGSKPSPGCSEEKRPTLSPEGGQRFQSSSDLYKHQRIYTDERPFCCPDCGKGFKHNSNLVIQQRIHTGERPYECPQCQKRFHSSSNLLQHQQIHTNERPFRCPECRMGFKWNSHLIRHQVSTPGESPLPFVAPANDMMWDWRT</sequence>
<dbReference type="FunFam" id="3.30.160.60:FF:000690">
    <property type="entry name" value="Zinc finger protein 354C"/>
    <property type="match status" value="1"/>
</dbReference>
<evidence type="ECO:0000256" key="5">
    <source>
        <dbReference type="SAM" id="MobiDB-lite"/>
    </source>
</evidence>